<dbReference type="EMBL" id="CP023445">
    <property type="protein sequence ID" value="ATE54631.1"/>
    <property type="molecule type" value="Genomic_DNA"/>
</dbReference>
<dbReference type="InterPro" id="IPR036388">
    <property type="entry name" value="WH-like_DNA-bd_sf"/>
</dbReference>
<protein>
    <submittedName>
        <fullName evidence="8">Uncharacterized protein</fullName>
    </submittedName>
</protein>
<dbReference type="PIRSF" id="PIRSF005739">
    <property type="entry name" value="O-mtase"/>
    <property type="match status" value="1"/>
</dbReference>
<dbReference type="InterPro" id="IPR001077">
    <property type="entry name" value="COMT_C"/>
</dbReference>
<evidence type="ECO:0000256" key="2">
    <source>
        <dbReference type="ARBA" id="ARBA00022679"/>
    </source>
</evidence>
<dbReference type="Gene3D" id="1.10.10.10">
    <property type="entry name" value="Winged helix-like DNA-binding domain superfamily/Winged helix DNA-binding domain"/>
    <property type="match status" value="1"/>
</dbReference>
<dbReference type="GO" id="GO:0032259">
    <property type="term" value="P:methylation"/>
    <property type="evidence" value="ECO:0007669"/>
    <property type="project" value="UniProtKB-KW"/>
</dbReference>
<reference evidence="8" key="1">
    <citation type="submission" date="2017-09" db="EMBL/GenBank/DDBJ databases">
        <title>Complete Genome Sequence of ansamitocin-producing Bacterium Actinosynnema pretiosum X47.</title>
        <authorList>
            <person name="Cao G."/>
            <person name="Zong G."/>
            <person name="Zhong C."/>
            <person name="Fu J."/>
        </authorList>
    </citation>
    <scope>NUCLEOTIDE SEQUENCE [LARGE SCALE GENOMIC DNA]</scope>
    <source>
        <strain evidence="8">X47</strain>
    </source>
</reference>
<dbReference type="InterPro" id="IPR012967">
    <property type="entry name" value="COMT_dimerisation"/>
</dbReference>
<feature type="active site" description="Proton acceptor" evidence="4">
    <location>
        <position position="287"/>
    </location>
</feature>
<dbReference type="PANTHER" id="PTHR43712:SF2">
    <property type="entry name" value="O-METHYLTRANSFERASE CICE"/>
    <property type="match status" value="1"/>
</dbReference>
<proteinExistence type="predicted"/>
<dbReference type="AlphaFoldDB" id="A0A290Z6E9"/>
<dbReference type="PANTHER" id="PTHR43712">
    <property type="entry name" value="PUTATIVE (AFU_ORTHOLOGUE AFUA_4G14580)-RELATED"/>
    <property type="match status" value="1"/>
</dbReference>
<evidence type="ECO:0000313" key="8">
    <source>
        <dbReference type="EMBL" id="ATE54631.1"/>
    </source>
</evidence>
<feature type="domain" description="O-methyltransferase dimerisation" evidence="7">
    <location>
        <begin position="68"/>
        <end position="132"/>
    </location>
</feature>
<dbReference type="PROSITE" id="PS51683">
    <property type="entry name" value="SAM_OMT_II"/>
    <property type="match status" value="1"/>
</dbReference>
<dbReference type="SUPFAM" id="SSF46785">
    <property type="entry name" value="Winged helix' DNA-binding domain"/>
    <property type="match status" value="1"/>
</dbReference>
<dbReference type="Proteomes" id="UP000218505">
    <property type="component" value="Chromosome"/>
</dbReference>
<organism evidence="8 9">
    <name type="scientific">Actinosynnema pretiosum</name>
    <dbReference type="NCBI Taxonomy" id="42197"/>
    <lineage>
        <taxon>Bacteria</taxon>
        <taxon>Bacillati</taxon>
        <taxon>Actinomycetota</taxon>
        <taxon>Actinomycetes</taxon>
        <taxon>Pseudonocardiales</taxon>
        <taxon>Pseudonocardiaceae</taxon>
        <taxon>Actinosynnema</taxon>
    </lineage>
</organism>
<evidence type="ECO:0000256" key="3">
    <source>
        <dbReference type="ARBA" id="ARBA00022691"/>
    </source>
</evidence>
<dbReference type="InterPro" id="IPR029063">
    <property type="entry name" value="SAM-dependent_MTases_sf"/>
</dbReference>
<name>A0A290Z6E9_9PSEU</name>
<dbReference type="KEGG" id="apre:CNX65_16140"/>
<dbReference type="SUPFAM" id="SSF53335">
    <property type="entry name" value="S-adenosyl-L-methionine-dependent methyltransferases"/>
    <property type="match status" value="1"/>
</dbReference>
<dbReference type="Pfam" id="PF08100">
    <property type="entry name" value="Dimerisation"/>
    <property type="match status" value="1"/>
</dbReference>
<evidence type="ECO:0000313" key="9">
    <source>
        <dbReference type="Proteomes" id="UP000218505"/>
    </source>
</evidence>
<gene>
    <name evidence="8" type="ORF">CNX65_16140</name>
</gene>
<dbReference type="Gene3D" id="3.40.50.150">
    <property type="entry name" value="Vaccinia Virus protein VP39"/>
    <property type="match status" value="1"/>
</dbReference>
<accession>A0A290Z6E9</accession>
<feature type="region of interest" description="Disordered" evidence="5">
    <location>
        <begin position="1"/>
        <end position="29"/>
    </location>
</feature>
<evidence type="ECO:0000259" key="7">
    <source>
        <dbReference type="Pfam" id="PF08100"/>
    </source>
</evidence>
<keyword evidence="1" id="KW-0489">Methyltransferase</keyword>
<sequence length="384" mass="40567">MAAHPRRENHEVPCRAGVPGRTLLSAPPHPFQEATTVTLTDDEHTAHRHDEGAAAFQALATAAAGWGALRAAVELRLPDLLPDAPTAVPDLAALAGVAPTRLAQLVAVLADVGVLALDERAHVRHTPLSRALRSTDGLALTRLLTAGWADEAWRGLAEGVRTDTSPLELVHGRPLFDLLAADPAAAAVFHDAVATGPGDPFDEAIRSALDLTGAARVVDVGGGRGRLLAALLREHPVLSGVLFDLPEAVRDAVPELRGDDRVQIRAGDLFADRVGAADVYVLRTVLHVLDDAQAVRALANVRADAPAHARVVVVEALSDDEANRTYAAHSSLRLFVLCGGRERSTAEFAELFDRAGLELRSVTPTGTPYHLLEGAPRLSPRTDG</sequence>
<evidence type="ECO:0000256" key="4">
    <source>
        <dbReference type="PIRSR" id="PIRSR005739-1"/>
    </source>
</evidence>
<dbReference type="GO" id="GO:0008171">
    <property type="term" value="F:O-methyltransferase activity"/>
    <property type="evidence" value="ECO:0007669"/>
    <property type="project" value="InterPro"/>
</dbReference>
<feature type="domain" description="O-methyltransferase C-terminal" evidence="6">
    <location>
        <begin position="153"/>
        <end position="357"/>
    </location>
</feature>
<keyword evidence="3" id="KW-0949">S-adenosyl-L-methionine</keyword>
<keyword evidence="2" id="KW-0808">Transferase</keyword>
<evidence type="ECO:0000256" key="5">
    <source>
        <dbReference type="SAM" id="MobiDB-lite"/>
    </source>
</evidence>
<feature type="compositionally biased region" description="Basic and acidic residues" evidence="5">
    <location>
        <begin position="1"/>
        <end position="13"/>
    </location>
</feature>
<evidence type="ECO:0000256" key="1">
    <source>
        <dbReference type="ARBA" id="ARBA00022603"/>
    </source>
</evidence>
<dbReference type="Pfam" id="PF00891">
    <property type="entry name" value="Methyltransf_2"/>
    <property type="match status" value="1"/>
</dbReference>
<dbReference type="GO" id="GO:0046983">
    <property type="term" value="F:protein dimerization activity"/>
    <property type="evidence" value="ECO:0007669"/>
    <property type="project" value="InterPro"/>
</dbReference>
<dbReference type="InterPro" id="IPR036390">
    <property type="entry name" value="WH_DNA-bd_sf"/>
</dbReference>
<keyword evidence="9" id="KW-1185">Reference proteome</keyword>
<dbReference type="InterPro" id="IPR016461">
    <property type="entry name" value="COMT-like"/>
</dbReference>
<evidence type="ECO:0000259" key="6">
    <source>
        <dbReference type="Pfam" id="PF00891"/>
    </source>
</evidence>